<dbReference type="EMBL" id="OBDZ01000024">
    <property type="protein sequence ID" value="SNY38782.1"/>
    <property type="molecule type" value="Genomic_DNA"/>
</dbReference>
<evidence type="ECO:0000256" key="1">
    <source>
        <dbReference type="SAM" id="Phobius"/>
    </source>
</evidence>
<sequence length="203" mass="24475">MTNKNKIIFKSVITVIAILLIISNFVIDNPDKREKKAVKLLTVNQAVYLKYLREFMKYDTIISISYSKDRWVFNYYPYNRDVKLFKTLIINEKENKYFNYEDINFESLEEALSSIELTKKELNYWKKFFSSYNFHSISSPIFENFVILTIDRFHIVPHGYMYIPKVNEHHWIYNEIPGKLRGNKNSNYNIITHIKGNWFYFDG</sequence>
<proteinExistence type="predicted"/>
<keyword evidence="1" id="KW-0812">Transmembrane</keyword>
<keyword evidence="1" id="KW-1133">Transmembrane helix</keyword>
<protein>
    <submittedName>
        <fullName evidence="2">Uncharacterized protein</fullName>
    </submittedName>
</protein>
<evidence type="ECO:0000313" key="2">
    <source>
        <dbReference type="EMBL" id="SNY38782.1"/>
    </source>
</evidence>
<feature type="transmembrane region" description="Helical" evidence="1">
    <location>
        <begin position="7"/>
        <end position="27"/>
    </location>
</feature>
<gene>
    <name evidence="2" type="ORF">SAMN06265827_12424</name>
</gene>
<reference evidence="3" key="1">
    <citation type="submission" date="2017-09" db="EMBL/GenBank/DDBJ databases">
        <authorList>
            <person name="Varghese N."/>
            <person name="Submissions S."/>
        </authorList>
    </citation>
    <scope>NUCLEOTIDE SEQUENCE [LARGE SCALE GENOMIC DNA]</scope>
    <source>
        <strain evidence="3">MSL47</strain>
    </source>
</reference>
<accession>A0A285HSU2</accession>
<dbReference type="RefSeq" id="WP_097018823.1">
    <property type="nucleotide sequence ID" value="NZ_OBDZ01000024.1"/>
</dbReference>
<organism evidence="2 3">
    <name type="scientific">Orenia metallireducens</name>
    <dbReference type="NCBI Taxonomy" id="1413210"/>
    <lineage>
        <taxon>Bacteria</taxon>
        <taxon>Bacillati</taxon>
        <taxon>Bacillota</taxon>
        <taxon>Clostridia</taxon>
        <taxon>Halanaerobiales</taxon>
        <taxon>Halobacteroidaceae</taxon>
        <taxon>Orenia</taxon>
    </lineage>
</organism>
<name>A0A285HSU2_9FIRM</name>
<dbReference type="Proteomes" id="UP000219573">
    <property type="component" value="Unassembled WGS sequence"/>
</dbReference>
<dbReference type="AlphaFoldDB" id="A0A285HSU2"/>
<keyword evidence="3" id="KW-1185">Reference proteome</keyword>
<evidence type="ECO:0000313" key="3">
    <source>
        <dbReference type="Proteomes" id="UP000219573"/>
    </source>
</evidence>
<keyword evidence="1" id="KW-0472">Membrane</keyword>